<dbReference type="InterPro" id="IPR010982">
    <property type="entry name" value="Lambda_DNA-bd_dom_sf"/>
</dbReference>
<dbReference type="Proteomes" id="UP000515960">
    <property type="component" value="Chromosome"/>
</dbReference>
<dbReference type="Pfam" id="PF01381">
    <property type="entry name" value="HTH_3"/>
    <property type="match status" value="1"/>
</dbReference>
<dbReference type="GO" id="GO:0005829">
    <property type="term" value="C:cytosol"/>
    <property type="evidence" value="ECO:0007669"/>
    <property type="project" value="TreeGrafter"/>
</dbReference>
<dbReference type="SUPFAM" id="SSF47413">
    <property type="entry name" value="lambda repressor-like DNA-binding domains"/>
    <property type="match status" value="1"/>
</dbReference>
<dbReference type="AlphaFoldDB" id="A0A7G9B2K5"/>
<feature type="domain" description="HTH cro/C1-type" evidence="2">
    <location>
        <begin position="17"/>
        <end position="71"/>
    </location>
</feature>
<dbReference type="Gene3D" id="1.10.260.40">
    <property type="entry name" value="lambda repressor-like DNA-binding domains"/>
    <property type="match status" value="1"/>
</dbReference>
<keyword evidence="4" id="KW-1185">Reference proteome</keyword>
<evidence type="ECO:0000259" key="2">
    <source>
        <dbReference type="PROSITE" id="PS50943"/>
    </source>
</evidence>
<name>A0A7G9B2K5_9FIRM</name>
<evidence type="ECO:0000313" key="3">
    <source>
        <dbReference type="EMBL" id="QNL43786.1"/>
    </source>
</evidence>
<dbReference type="PANTHER" id="PTHR46797">
    <property type="entry name" value="HTH-TYPE TRANSCRIPTIONAL REGULATOR"/>
    <property type="match status" value="1"/>
</dbReference>
<dbReference type="PROSITE" id="PS50943">
    <property type="entry name" value="HTH_CROC1"/>
    <property type="match status" value="1"/>
</dbReference>
<dbReference type="GO" id="GO:0003677">
    <property type="term" value="F:DNA binding"/>
    <property type="evidence" value="ECO:0007669"/>
    <property type="project" value="UniProtKB-KW"/>
</dbReference>
<reference evidence="3 4" key="1">
    <citation type="submission" date="2020-08" db="EMBL/GenBank/DDBJ databases">
        <authorList>
            <person name="Liu C."/>
            <person name="Sun Q."/>
        </authorList>
    </citation>
    <scope>NUCLEOTIDE SEQUENCE [LARGE SCALE GENOMIC DNA]</scope>
    <source>
        <strain evidence="3 4">NSJ-62</strain>
    </source>
</reference>
<dbReference type="RefSeq" id="WP_187332377.1">
    <property type="nucleotide sequence ID" value="NZ_CP060490.1"/>
</dbReference>
<dbReference type="InterPro" id="IPR050807">
    <property type="entry name" value="TransReg_Diox_bact_type"/>
</dbReference>
<dbReference type="PANTHER" id="PTHR46797:SF1">
    <property type="entry name" value="METHYLPHOSPHONATE SYNTHASE"/>
    <property type="match status" value="1"/>
</dbReference>
<dbReference type="InterPro" id="IPR001387">
    <property type="entry name" value="Cro/C1-type_HTH"/>
</dbReference>
<proteinExistence type="predicted"/>
<protein>
    <submittedName>
        <fullName evidence="3">Helix-turn-helix transcriptional regulator</fullName>
    </submittedName>
</protein>
<evidence type="ECO:0000256" key="1">
    <source>
        <dbReference type="ARBA" id="ARBA00023125"/>
    </source>
</evidence>
<gene>
    <name evidence="3" type="ORF">H8790_09945</name>
</gene>
<dbReference type="CDD" id="cd00093">
    <property type="entry name" value="HTH_XRE"/>
    <property type="match status" value="1"/>
</dbReference>
<dbReference type="SMART" id="SM00530">
    <property type="entry name" value="HTH_XRE"/>
    <property type="match status" value="1"/>
</dbReference>
<dbReference type="GO" id="GO:0003700">
    <property type="term" value="F:DNA-binding transcription factor activity"/>
    <property type="evidence" value="ECO:0007669"/>
    <property type="project" value="TreeGrafter"/>
</dbReference>
<dbReference type="EMBL" id="CP060490">
    <property type="protein sequence ID" value="QNL43786.1"/>
    <property type="molecule type" value="Genomic_DNA"/>
</dbReference>
<sequence>MRAKKKKPINVQIGESIRFYREQAGYSREKFSELVEITPRFLADVETGYAGVSLTNLKRICEILGVSSDRLLWEEDNQLGLDERVAHIDAKYTDIVEQVISKQLEVIAIASKEEHRKKTRN</sequence>
<organism evidence="3 4">
    <name type="scientific">Oscillibacter hominis</name>
    <dbReference type="NCBI Taxonomy" id="2763056"/>
    <lineage>
        <taxon>Bacteria</taxon>
        <taxon>Bacillati</taxon>
        <taxon>Bacillota</taxon>
        <taxon>Clostridia</taxon>
        <taxon>Eubacteriales</taxon>
        <taxon>Oscillospiraceae</taxon>
        <taxon>Oscillibacter</taxon>
    </lineage>
</organism>
<evidence type="ECO:0000313" key="4">
    <source>
        <dbReference type="Proteomes" id="UP000515960"/>
    </source>
</evidence>
<accession>A0A7G9B2K5</accession>
<keyword evidence="1" id="KW-0238">DNA-binding</keyword>
<dbReference type="KEGG" id="ohi:H8790_09945"/>